<evidence type="ECO:0000256" key="2">
    <source>
        <dbReference type="ARBA" id="ARBA00023125"/>
    </source>
</evidence>
<dbReference type="InterPro" id="IPR028978">
    <property type="entry name" value="Chorismate_lyase_/UTRA_dom_sf"/>
</dbReference>
<dbReference type="PANTHER" id="PTHR44846">
    <property type="entry name" value="MANNOSYL-D-GLYCERATE TRANSPORT/METABOLISM SYSTEM REPRESSOR MNGR-RELATED"/>
    <property type="match status" value="1"/>
</dbReference>
<dbReference type="InterPro" id="IPR000524">
    <property type="entry name" value="Tscrpt_reg_HTH_GntR"/>
</dbReference>
<comment type="caution">
    <text evidence="5">The sequence shown here is derived from an EMBL/GenBank/DDBJ whole genome shotgun (WGS) entry which is preliminary data.</text>
</comment>
<dbReference type="InterPro" id="IPR050679">
    <property type="entry name" value="Bact_HTH_transcr_reg"/>
</dbReference>
<dbReference type="PANTHER" id="PTHR44846:SF17">
    <property type="entry name" value="GNTR-FAMILY TRANSCRIPTIONAL REGULATOR"/>
    <property type="match status" value="1"/>
</dbReference>
<dbReference type="Pfam" id="PF00392">
    <property type="entry name" value="GntR"/>
    <property type="match status" value="1"/>
</dbReference>
<evidence type="ECO:0000313" key="6">
    <source>
        <dbReference type="Proteomes" id="UP000646749"/>
    </source>
</evidence>
<dbReference type="Gene3D" id="1.10.10.10">
    <property type="entry name" value="Winged helix-like DNA-binding domain superfamily/Winged helix DNA-binding domain"/>
    <property type="match status" value="1"/>
</dbReference>
<reference evidence="5 6" key="1">
    <citation type="submission" date="2021-01" db="EMBL/GenBank/DDBJ databases">
        <title>Whole genome shotgun sequence of Plantactinospora endophytica NBRC 110450.</title>
        <authorList>
            <person name="Komaki H."/>
            <person name="Tamura T."/>
        </authorList>
    </citation>
    <scope>NUCLEOTIDE SEQUENCE [LARGE SCALE GENOMIC DNA]</scope>
    <source>
        <strain evidence="5 6">NBRC 110450</strain>
    </source>
</reference>
<evidence type="ECO:0000313" key="5">
    <source>
        <dbReference type="EMBL" id="GIG89215.1"/>
    </source>
</evidence>
<evidence type="ECO:0000259" key="4">
    <source>
        <dbReference type="PROSITE" id="PS50949"/>
    </source>
</evidence>
<sequence length="256" mass="27968">MRLVPTPHRQPRYRAIADELRRRIAAGAIPAGALIPSEGALTAEFSVARGTIREAINVLRSEGLIVTEHGRGSYARPNLPVRRLGHDRYRAKQSDSPLLNEMDGPDGLGEADRTEVSCREVPAGPEVSALFGVAPGTMMLERRMLVSRYGLPQHLTMSYYLLEVVAGTALAEPAWEPSPSGYVAQLESLGITVTAIREAVRARMPTVAEAGLLRIPAGVPLLVVTRQTRSHERTVEAAFSTILPADRFELEYEIKI</sequence>
<feature type="domain" description="HTH gntR-type" evidence="4">
    <location>
        <begin position="10"/>
        <end position="78"/>
    </location>
</feature>
<keyword evidence="6" id="KW-1185">Reference proteome</keyword>
<dbReference type="EMBL" id="BONW01000019">
    <property type="protein sequence ID" value="GIG89215.1"/>
    <property type="molecule type" value="Genomic_DNA"/>
</dbReference>
<gene>
    <name evidence="5" type="ORF">Pen02_41510</name>
</gene>
<organism evidence="5 6">
    <name type="scientific">Plantactinospora endophytica</name>
    <dbReference type="NCBI Taxonomy" id="673535"/>
    <lineage>
        <taxon>Bacteria</taxon>
        <taxon>Bacillati</taxon>
        <taxon>Actinomycetota</taxon>
        <taxon>Actinomycetes</taxon>
        <taxon>Micromonosporales</taxon>
        <taxon>Micromonosporaceae</taxon>
        <taxon>Plantactinospora</taxon>
    </lineage>
</organism>
<dbReference type="InterPro" id="IPR011663">
    <property type="entry name" value="UTRA"/>
</dbReference>
<name>A0ABQ4E3D7_9ACTN</name>
<dbReference type="RefSeq" id="WP_377475298.1">
    <property type="nucleotide sequence ID" value="NZ_JBHTIQ010000040.1"/>
</dbReference>
<dbReference type="SMART" id="SM00866">
    <property type="entry name" value="UTRA"/>
    <property type="match status" value="1"/>
</dbReference>
<protein>
    <recommendedName>
        <fullName evidence="4">HTH gntR-type domain-containing protein</fullName>
    </recommendedName>
</protein>
<keyword evidence="1" id="KW-0805">Transcription regulation</keyword>
<dbReference type="Pfam" id="PF07702">
    <property type="entry name" value="UTRA"/>
    <property type="match status" value="1"/>
</dbReference>
<dbReference type="InterPro" id="IPR036388">
    <property type="entry name" value="WH-like_DNA-bd_sf"/>
</dbReference>
<dbReference type="PROSITE" id="PS50949">
    <property type="entry name" value="HTH_GNTR"/>
    <property type="match status" value="1"/>
</dbReference>
<keyword evidence="3" id="KW-0804">Transcription</keyword>
<dbReference type="SMART" id="SM00345">
    <property type="entry name" value="HTH_GNTR"/>
    <property type="match status" value="1"/>
</dbReference>
<dbReference type="InterPro" id="IPR036390">
    <property type="entry name" value="WH_DNA-bd_sf"/>
</dbReference>
<evidence type="ECO:0000256" key="1">
    <source>
        <dbReference type="ARBA" id="ARBA00023015"/>
    </source>
</evidence>
<keyword evidence="2" id="KW-0238">DNA-binding</keyword>
<dbReference type="Proteomes" id="UP000646749">
    <property type="component" value="Unassembled WGS sequence"/>
</dbReference>
<accession>A0ABQ4E3D7</accession>
<dbReference type="Gene3D" id="3.40.1410.10">
    <property type="entry name" value="Chorismate lyase-like"/>
    <property type="match status" value="1"/>
</dbReference>
<dbReference type="SUPFAM" id="SSF46785">
    <property type="entry name" value="Winged helix' DNA-binding domain"/>
    <property type="match status" value="1"/>
</dbReference>
<dbReference type="PRINTS" id="PR00035">
    <property type="entry name" value="HTHGNTR"/>
</dbReference>
<proteinExistence type="predicted"/>
<dbReference type="SUPFAM" id="SSF64288">
    <property type="entry name" value="Chorismate lyase-like"/>
    <property type="match status" value="1"/>
</dbReference>
<dbReference type="CDD" id="cd07377">
    <property type="entry name" value="WHTH_GntR"/>
    <property type="match status" value="1"/>
</dbReference>
<evidence type="ECO:0000256" key="3">
    <source>
        <dbReference type="ARBA" id="ARBA00023163"/>
    </source>
</evidence>